<proteinExistence type="predicted"/>
<gene>
    <name evidence="2" type="ORF">LWI28_029130</name>
</gene>
<keyword evidence="3" id="KW-1185">Reference proteome</keyword>
<sequence>MNDWIHNGKRFDVNDVVWWSRNYIYEFRRVSCNREGGVATNGRIGEEVGDRWKPPNHGVMKTNCDCRMDKRRRRVGFGIIFRDGRGKVLRCWAQGCKANYDLEYTKAMTIYKGLLVGRDMGLVNYIVEFDSESVINHIVNGSNSDAIHGGILDSIQGLVSDAKNVEFIFVLSKAKRVAFVLANEALKIKDVAVWREDAPMCIRAQVEEEQ</sequence>
<dbReference type="AlphaFoldDB" id="A0AAD5IHW3"/>
<dbReference type="Proteomes" id="UP001064489">
    <property type="component" value="Chromosome 2"/>
</dbReference>
<protein>
    <recommendedName>
        <fullName evidence="1">RNase H type-1 domain-containing protein</fullName>
    </recommendedName>
</protein>
<evidence type="ECO:0000259" key="1">
    <source>
        <dbReference type="Pfam" id="PF13456"/>
    </source>
</evidence>
<reference evidence="2" key="1">
    <citation type="journal article" date="2022" name="Plant J.">
        <title>Strategies of tolerance reflected in two North American maple genomes.</title>
        <authorList>
            <person name="McEvoy S.L."/>
            <person name="Sezen U.U."/>
            <person name="Trouern-Trend A."/>
            <person name="McMahon S.M."/>
            <person name="Schaberg P.G."/>
            <person name="Yang J."/>
            <person name="Wegrzyn J.L."/>
            <person name="Swenson N.G."/>
        </authorList>
    </citation>
    <scope>NUCLEOTIDE SEQUENCE</scope>
    <source>
        <strain evidence="2">91603</strain>
    </source>
</reference>
<dbReference type="Gene3D" id="3.30.420.10">
    <property type="entry name" value="Ribonuclease H-like superfamily/Ribonuclease H"/>
    <property type="match status" value="1"/>
</dbReference>
<evidence type="ECO:0000313" key="3">
    <source>
        <dbReference type="Proteomes" id="UP001064489"/>
    </source>
</evidence>
<accession>A0AAD5IHW3</accession>
<name>A0AAD5IHW3_ACENE</name>
<dbReference type="EMBL" id="JAJSOW010000106">
    <property type="protein sequence ID" value="KAI9162637.1"/>
    <property type="molecule type" value="Genomic_DNA"/>
</dbReference>
<reference evidence="2" key="2">
    <citation type="submission" date="2023-02" db="EMBL/GenBank/DDBJ databases">
        <authorList>
            <person name="Swenson N.G."/>
            <person name="Wegrzyn J.L."/>
            <person name="Mcevoy S.L."/>
        </authorList>
    </citation>
    <scope>NUCLEOTIDE SEQUENCE</scope>
    <source>
        <strain evidence="2">91603</strain>
        <tissue evidence="2">Leaf</tissue>
    </source>
</reference>
<dbReference type="Pfam" id="PF13456">
    <property type="entry name" value="RVT_3"/>
    <property type="match status" value="1"/>
</dbReference>
<dbReference type="GO" id="GO:0004523">
    <property type="term" value="F:RNA-DNA hybrid ribonuclease activity"/>
    <property type="evidence" value="ECO:0007669"/>
    <property type="project" value="InterPro"/>
</dbReference>
<dbReference type="InterPro" id="IPR036397">
    <property type="entry name" value="RNaseH_sf"/>
</dbReference>
<dbReference type="PANTHER" id="PTHR47074">
    <property type="entry name" value="BNAC02G40300D PROTEIN"/>
    <property type="match status" value="1"/>
</dbReference>
<dbReference type="GO" id="GO:0003676">
    <property type="term" value="F:nucleic acid binding"/>
    <property type="evidence" value="ECO:0007669"/>
    <property type="project" value="InterPro"/>
</dbReference>
<comment type="caution">
    <text evidence="2">The sequence shown here is derived from an EMBL/GenBank/DDBJ whole genome shotgun (WGS) entry which is preliminary data.</text>
</comment>
<dbReference type="InterPro" id="IPR052929">
    <property type="entry name" value="RNase_H-like_EbsB-rel"/>
</dbReference>
<dbReference type="InterPro" id="IPR002156">
    <property type="entry name" value="RNaseH_domain"/>
</dbReference>
<evidence type="ECO:0000313" key="2">
    <source>
        <dbReference type="EMBL" id="KAI9162637.1"/>
    </source>
</evidence>
<organism evidence="2 3">
    <name type="scientific">Acer negundo</name>
    <name type="common">Box elder</name>
    <dbReference type="NCBI Taxonomy" id="4023"/>
    <lineage>
        <taxon>Eukaryota</taxon>
        <taxon>Viridiplantae</taxon>
        <taxon>Streptophyta</taxon>
        <taxon>Embryophyta</taxon>
        <taxon>Tracheophyta</taxon>
        <taxon>Spermatophyta</taxon>
        <taxon>Magnoliopsida</taxon>
        <taxon>eudicotyledons</taxon>
        <taxon>Gunneridae</taxon>
        <taxon>Pentapetalae</taxon>
        <taxon>rosids</taxon>
        <taxon>malvids</taxon>
        <taxon>Sapindales</taxon>
        <taxon>Sapindaceae</taxon>
        <taxon>Hippocastanoideae</taxon>
        <taxon>Acereae</taxon>
        <taxon>Acer</taxon>
    </lineage>
</organism>
<dbReference type="PANTHER" id="PTHR47074:SF48">
    <property type="entry name" value="POLYNUCLEOTIDYL TRANSFERASE, RIBONUCLEASE H-LIKE SUPERFAMILY PROTEIN"/>
    <property type="match status" value="1"/>
</dbReference>
<feature type="domain" description="RNase H type-1" evidence="1">
    <location>
        <begin position="63"/>
        <end position="185"/>
    </location>
</feature>